<gene>
    <name evidence="1" type="ORF">XAT740_LOCUS46937</name>
</gene>
<proteinExistence type="predicted"/>
<sequence length="86" mass="9496">ETGLQMLLDSYLSILGSVYIHISLIQTQTRGHAKSQTVTSSQQISTQNSVFPAEIYSSTPTVLSYKSDVYYPCENFTGSVDLNDIL</sequence>
<reference evidence="1" key="1">
    <citation type="submission" date="2021-02" db="EMBL/GenBank/DDBJ databases">
        <authorList>
            <person name="Nowell W R."/>
        </authorList>
    </citation>
    <scope>NUCLEOTIDE SEQUENCE</scope>
</reference>
<name>A0A816AD75_ADIRI</name>
<comment type="caution">
    <text evidence="1">The sequence shown here is derived from an EMBL/GenBank/DDBJ whole genome shotgun (WGS) entry which is preliminary data.</text>
</comment>
<dbReference type="AlphaFoldDB" id="A0A816AD75"/>
<protein>
    <submittedName>
        <fullName evidence="1">Uncharacterized protein</fullName>
    </submittedName>
</protein>
<accession>A0A816AD75</accession>
<organism evidence="1 2">
    <name type="scientific">Adineta ricciae</name>
    <name type="common">Rotifer</name>
    <dbReference type="NCBI Taxonomy" id="249248"/>
    <lineage>
        <taxon>Eukaryota</taxon>
        <taxon>Metazoa</taxon>
        <taxon>Spiralia</taxon>
        <taxon>Gnathifera</taxon>
        <taxon>Rotifera</taxon>
        <taxon>Eurotatoria</taxon>
        <taxon>Bdelloidea</taxon>
        <taxon>Adinetida</taxon>
        <taxon>Adinetidae</taxon>
        <taxon>Adineta</taxon>
    </lineage>
</organism>
<evidence type="ECO:0000313" key="2">
    <source>
        <dbReference type="Proteomes" id="UP000663828"/>
    </source>
</evidence>
<dbReference type="Proteomes" id="UP000663828">
    <property type="component" value="Unassembled WGS sequence"/>
</dbReference>
<feature type="non-terminal residue" evidence="1">
    <location>
        <position position="1"/>
    </location>
</feature>
<evidence type="ECO:0000313" key="1">
    <source>
        <dbReference type="EMBL" id="CAF1594547.1"/>
    </source>
</evidence>
<keyword evidence="2" id="KW-1185">Reference proteome</keyword>
<dbReference type="EMBL" id="CAJNOR010006408">
    <property type="protein sequence ID" value="CAF1594547.1"/>
    <property type="molecule type" value="Genomic_DNA"/>
</dbReference>